<evidence type="ECO:0000256" key="1">
    <source>
        <dbReference type="SAM" id="MobiDB-lite"/>
    </source>
</evidence>
<dbReference type="Proteomes" id="UP000821837">
    <property type="component" value="Chromosome 11"/>
</dbReference>
<evidence type="ECO:0000313" key="2">
    <source>
        <dbReference type="EMBL" id="KAH7971971.1"/>
    </source>
</evidence>
<organism evidence="2 3">
    <name type="scientific">Rhipicephalus sanguineus</name>
    <name type="common">Brown dog tick</name>
    <name type="synonym">Ixodes sanguineus</name>
    <dbReference type="NCBI Taxonomy" id="34632"/>
    <lineage>
        <taxon>Eukaryota</taxon>
        <taxon>Metazoa</taxon>
        <taxon>Ecdysozoa</taxon>
        <taxon>Arthropoda</taxon>
        <taxon>Chelicerata</taxon>
        <taxon>Arachnida</taxon>
        <taxon>Acari</taxon>
        <taxon>Parasitiformes</taxon>
        <taxon>Ixodida</taxon>
        <taxon>Ixodoidea</taxon>
        <taxon>Ixodidae</taxon>
        <taxon>Rhipicephalinae</taxon>
        <taxon>Rhipicephalus</taxon>
        <taxon>Rhipicephalus</taxon>
    </lineage>
</organism>
<dbReference type="EMBL" id="JABSTV010001247">
    <property type="protein sequence ID" value="KAH7971971.1"/>
    <property type="molecule type" value="Genomic_DNA"/>
</dbReference>
<reference evidence="2" key="1">
    <citation type="journal article" date="2020" name="Cell">
        <title>Large-Scale Comparative Analyses of Tick Genomes Elucidate Their Genetic Diversity and Vector Capacities.</title>
        <authorList>
            <consortium name="Tick Genome and Microbiome Consortium (TIGMIC)"/>
            <person name="Jia N."/>
            <person name="Wang J."/>
            <person name="Shi W."/>
            <person name="Du L."/>
            <person name="Sun Y."/>
            <person name="Zhan W."/>
            <person name="Jiang J.F."/>
            <person name="Wang Q."/>
            <person name="Zhang B."/>
            <person name="Ji P."/>
            <person name="Bell-Sakyi L."/>
            <person name="Cui X.M."/>
            <person name="Yuan T.T."/>
            <person name="Jiang B.G."/>
            <person name="Yang W.F."/>
            <person name="Lam T.T."/>
            <person name="Chang Q.C."/>
            <person name="Ding S.J."/>
            <person name="Wang X.J."/>
            <person name="Zhu J.G."/>
            <person name="Ruan X.D."/>
            <person name="Zhao L."/>
            <person name="Wei J.T."/>
            <person name="Ye R.Z."/>
            <person name="Que T.C."/>
            <person name="Du C.H."/>
            <person name="Zhou Y.H."/>
            <person name="Cheng J.X."/>
            <person name="Dai P.F."/>
            <person name="Guo W.B."/>
            <person name="Han X.H."/>
            <person name="Huang E.J."/>
            <person name="Li L.F."/>
            <person name="Wei W."/>
            <person name="Gao Y.C."/>
            <person name="Liu J.Z."/>
            <person name="Shao H.Z."/>
            <person name="Wang X."/>
            <person name="Wang C.C."/>
            <person name="Yang T.C."/>
            <person name="Huo Q.B."/>
            <person name="Li W."/>
            <person name="Chen H.Y."/>
            <person name="Chen S.E."/>
            <person name="Zhou L.G."/>
            <person name="Ni X.B."/>
            <person name="Tian J.H."/>
            <person name="Sheng Y."/>
            <person name="Liu T."/>
            <person name="Pan Y.S."/>
            <person name="Xia L.Y."/>
            <person name="Li J."/>
            <person name="Zhao F."/>
            <person name="Cao W.C."/>
        </authorList>
    </citation>
    <scope>NUCLEOTIDE SEQUENCE</scope>
    <source>
        <strain evidence="2">Rsan-2018</strain>
    </source>
</reference>
<proteinExistence type="predicted"/>
<feature type="region of interest" description="Disordered" evidence="1">
    <location>
        <begin position="164"/>
        <end position="210"/>
    </location>
</feature>
<comment type="caution">
    <text evidence="2">The sequence shown here is derived from an EMBL/GenBank/DDBJ whole genome shotgun (WGS) entry which is preliminary data.</text>
</comment>
<name>A0A9D4T3U0_RHISA</name>
<protein>
    <submittedName>
        <fullName evidence="2">Uncharacterized protein</fullName>
    </submittedName>
</protein>
<feature type="region of interest" description="Disordered" evidence="1">
    <location>
        <begin position="346"/>
        <end position="440"/>
    </location>
</feature>
<keyword evidence="3" id="KW-1185">Reference proteome</keyword>
<dbReference type="AlphaFoldDB" id="A0A9D4T3U0"/>
<gene>
    <name evidence="2" type="ORF">HPB52_004502</name>
</gene>
<sequence length="456" mass="49359">MKDLGGRAGAPEKQEMECQKKQSCPRAILAPADTHGHEPLALNGSFMFLGISPFGMMDDCLHEGRPPGEPLRADALHTSSCLNYDQCPRFRPDRIDFSRFASGKCRPYGPSSFLSARRSHAHLRPYFRVATAHLDMEYRVDGTDIDATELENGEWKTIPSLRNKHRPATADNSPQQSAGLIGQAECSGTDRRRTTEETQDGMPTPSHSLKGDVKVVVRPRGLDVTKQTPRTLLTALSSATEVSLQEALAQDQLRLHPINNTFTISTPVEARARSYAHLTSIPLGASGTDVTAYLAPPDDAVRYPLLGGHPHVFLIGQKWKRAITVAASGTAKTFVRPQQAETVTIAVTSKPQRSLEPAHRSASSAGAGTTPGTPPATHDPTNDRTPAKVPGEGTASLSEDIALRFPPRPEDSKPQQRWRAQGPAGGGKPPYSPDAALTSPFHHFSSSFTTYRSNAC</sequence>
<evidence type="ECO:0000313" key="3">
    <source>
        <dbReference type="Proteomes" id="UP000821837"/>
    </source>
</evidence>
<feature type="compositionally biased region" description="Low complexity" evidence="1">
    <location>
        <begin position="361"/>
        <end position="371"/>
    </location>
</feature>
<accession>A0A9D4T3U0</accession>
<reference evidence="2" key="2">
    <citation type="submission" date="2021-09" db="EMBL/GenBank/DDBJ databases">
        <authorList>
            <person name="Jia N."/>
            <person name="Wang J."/>
            <person name="Shi W."/>
            <person name="Du L."/>
            <person name="Sun Y."/>
            <person name="Zhan W."/>
            <person name="Jiang J."/>
            <person name="Wang Q."/>
            <person name="Zhang B."/>
            <person name="Ji P."/>
            <person name="Sakyi L.B."/>
            <person name="Cui X."/>
            <person name="Yuan T."/>
            <person name="Jiang B."/>
            <person name="Yang W."/>
            <person name="Lam T.T.-Y."/>
            <person name="Chang Q."/>
            <person name="Ding S."/>
            <person name="Wang X."/>
            <person name="Zhu J."/>
            <person name="Ruan X."/>
            <person name="Zhao L."/>
            <person name="Wei J."/>
            <person name="Que T."/>
            <person name="Du C."/>
            <person name="Cheng J."/>
            <person name="Dai P."/>
            <person name="Han X."/>
            <person name="Huang E."/>
            <person name="Gao Y."/>
            <person name="Liu J."/>
            <person name="Shao H."/>
            <person name="Ye R."/>
            <person name="Li L."/>
            <person name="Wei W."/>
            <person name="Wang X."/>
            <person name="Wang C."/>
            <person name="Huo Q."/>
            <person name="Li W."/>
            <person name="Guo W."/>
            <person name="Chen H."/>
            <person name="Chen S."/>
            <person name="Zhou L."/>
            <person name="Zhou L."/>
            <person name="Ni X."/>
            <person name="Tian J."/>
            <person name="Zhou Y."/>
            <person name="Sheng Y."/>
            <person name="Liu T."/>
            <person name="Pan Y."/>
            <person name="Xia L."/>
            <person name="Li J."/>
            <person name="Zhao F."/>
            <person name="Cao W."/>
        </authorList>
    </citation>
    <scope>NUCLEOTIDE SEQUENCE</scope>
    <source>
        <strain evidence="2">Rsan-2018</strain>
        <tissue evidence="2">Larvae</tissue>
    </source>
</reference>